<name>A0A4D7JIE4_9BACT</name>
<evidence type="ECO:0000313" key="3">
    <source>
        <dbReference type="Proteomes" id="UP000298616"/>
    </source>
</evidence>
<keyword evidence="1" id="KW-1133">Transmembrane helix</keyword>
<keyword evidence="1" id="KW-0472">Membrane</keyword>
<dbReference type="EMBL" id="CP028923">
    <property type="protein sequence ID" value="QCK14457.1"/>
    <property type="molecule type" value="Genomic_DNA"/>
</dbReference>
<dbReference type="Proteomes" id="UP000298616">
    <property type="component" value="Chromosome"/>
</dbReference>
<protein>
    <submittedName>
        <fullName evidence="2">Uncharacterized protein</fullName>
    </submittedName>
</protein>
<accession>A0A4D7JIE4</accession>
<evidence type="ECO:0000313" key="2">
    <source>
        <dbReference type="EMBL" id="QCK14457.1"/>
    </source>
</evidence>
<sequence length="69" mass="7690">MDIKNKAKDELEKRIHEIEDYIAKKGVGSNYLTKAQRIQRNLNLALAVGAVVTVAGIATWALLSNHEEE</sequence>
<reference evidence="2 3" key="1">
    <citation type="submission" date="2018-04" db="EMBL/GenBank/DDBJ databases">
        <title>Complete genome uncultured novel isolate.</title>
        <authorList>
            <person name="Merlino G."/>
        </authorList>
    </citation>
    <scope>NUCLEOTIDE SEQUENCE [LARGE SCALE GENOMIC DNA]</scope>
    <source>
        <strain evidence="3">R1DC9</strain>
    </source>
</reference>
<keyword evidence="1" id="KW-0812">Transmembrane</keyword>
<evidence type="ECO:0000256" key="1">
    <source>
        <dbReference type="SAM" id="Phobius"/>
    </source>
</evidence>
<feature type="transmembrane region" description="Helical" evidence="1">
    <location>
        <begin position="42"/>
        <end position="63"/>
    </location>
</feature>
<dbReference type="OrthoDB" id="1448319at2"/>
<dbReference type="KEGG" id="fpf:DCC35_06735"/>
<dbReference type="RefSeq" id="WP_137090047.1">
    <property type="nucleotide sequence ID" value="NZ_CP028923.1"/>
</dbReference>
<dbReference type="AlphaFoldDB" id="A0A4D7JIE4"/>
<gene>
    <name evidence="2" type="ORF">DCC35_06735</name>
</gene>
<organism evidence="2 3">
    <name type="scientific">Mangrovivirga cuniculi</name>
    <dbReference type="NCBI Taxonomy" id="2715131"/>
    <lineage>
        <taxon>Bacteria</taxon>
        <taxon>Pseudomonadati</taxon>
        <taxon>Bacteroidota</taxon>
        <taxon>Cytophagia</taxon>
        <taxon>Cytophagales</taxon>
        <taxon>Mangrovivirgaceae</taxon>
        <taxon>Mangrovivirga</taxon>
    </lineage>
</organism>
<keyword evidence="3" id="KW-1185">Reference proteome</keyword>
<proteinExistence type="predicted"/>